<protein>
    <submittedName>
        <fullName evidence="6">Peptidoglycan-N-acetylglucosamine deacetylase</fullName>
    </submittedName>
</protein>
<dbReference type="InterPro" id="IPR002509">
    <property type="entry name" value="NODB_dom"/>
</dbReference>
<evidence type="ECO:0000313" key="7">
    <source>
        <dbReference type="Proteomes" id="UP001429357"/>
    </source>
</evidence>
<evidence type="ECO:0000256" key="4">
    <source>
        <dbReference type="SAM" id="Phobius"/>
    </source>
</evidence>
<proteinExistence type="predicted"/>
<evidence type="ECO:0000256" key="2">
    <source>
        <dbReference type="ARBA" id="ARBA00022801"/>
    </source>
</evidence>
<dbReference type="EMBL" id="MAEI02000001">
    <property type="protein sequence ID" value="MEO1780660.1"/>
    <property type="molecule type" value="Genomic_DNA"/>
</dbReference>
<accession>A0ABV0EXY3</accession>
<evidence type="ECO:0000313" key="6">
    <source>
        <dbReference type="EMBL" id="MEO1780660.1"/>
    </source>
</evidence>
<feature type="region of interest" description="Disordered" evidence="3">
    <location>
        <begin position="1"/>
        <end position="146"/>
    </location>
</feature>
<dbReference type="InterPro" id="IPR050248">
    <property type="entry name" value="Polysacc_deacetylase_ArnD"/>
</dbReference>
<sequence length="616" mass="68850">MDDNQELTRSSRHQKGRDSQSDKQINQATDEELTATVDQTVPEIPETETTIEEAATTEMEKTTQELVEEPAEDGVTVAETADDEALPEDSSETTQSDEDQKTAPEVTAVEEETPELAPAASQPEDFEEIHETRQSRQHQQTPKKKRSWGKNIFTLISILVVAAVAGGAYYFFDQEHQAAVRQEQYENGATNLLAEIQEERNQSGVVDTLTKKDGTNLKTVVYTPKNTDGHLPMKDPEASLNALVEKAKKTVKDDEKAVIVGKLDVDTVSDQLDIYQLVAQRYRWDGKKESFITEKAITGEASYIYHKTGKPVSIKELIPEEADLLGIQQVIQQKILDDAKDPAAIFDKVLDMPRISMENKIEYSPEKLTITLPKNDTGTKKITLAYKDIAAFINTSLVDAEALQDPDKVTLDPNKKYVALTFDDGPNYATTGKVLDILKEKKATATFFLLGQNIAGNEALVKRMVDEGMDVGSHSYDHPYLPNLSDEQIQEQVRKTDKAIFEACGKLATNFRAPYGAAGQQAARVIGKPLIHWSVDSQDWELKNVAATVTRVKDTLYEGSIVLMHDIHQTTVEALPQIIDNMRQEGYEFVSVDTLLQQTQKPLYTYFGENDFRIIE</sequence>
<keyword evidence="4" id="KW-0472">Membrane</keyword>
<evidence type="ECO:0000256" key="1">
    <source>
        <dbReference type="ARBA" id="ARBA00022723"/>
    </source>
</evidence>
<keyword evidence="1" id="KW-0479">Metal-binding</keyword>
<feature type="domain" description="NodB homology" evidence="5">
    <location>
        <begin position="416"/>
        <end position="590"/>
    </location>
</feature>
<dbReference type="SUPFAM" id="SSF88713">
    <property type="entry name" value="Glycoside hydrolase/deacetylase"/>
    <property type="match status" value="1"/>
</dbReference>
<evidence type="ECO:0000256" key="3">
    <source>
        <dbReference type="SAM" id="MobiDB-lite"/>
    </source>
</evidence>
<dbReference type="InterPro" id="IPR011330">
    <property type="entry name" value="Glyco_hydro/deAcase_b/a-brl"/>
</dbReference>
<reference evidence="6" key="2">
    <citation type="submission" date="2024-02" db="EMBL/GenBank/DDBJ databases">
        <title>The Genome Sequence of Enterococcus diestrammenae JM9A.</title>
        <authorList>
            <person name="Earl A."/>
            <person name="Manson A."/>
            <person name="Gilmore M."/>
            <person name="Sanders J."/>
            <person name="Shea T."/>
            <person name="Howe W."/>
            <person name="Livny J."/>
            <person name="Cuomo C."/>
            <person name="Neafsey D."/>
            <person name="Birren B."/>
        </authorList>
    </citation>
    <scope>NUCLEOTIDE SEQUENCE</scope>
    <source>
        <strain evidence="6">JM9A</strain>
    </source>
</reference>
<dbReference type="PANTHER" id="PTHR10587">
    <property type="entry name" value="GLYCOSYL TRANSFERASE-RELATED"/>
    <property type="match status" value="1"/>
</dbReference>
<keyword evidence="4" id="KW-0812">Transmembrane</keyword>
<keyword evidence="2" id="KW-0378">Hydrolase</keyword>
<dbReference type="PANTHER" id="PTHR10587:SF133">
    <property type="entry name" value="CHITIN DEACETYLASE 1-RELATED"/>
    <property type="match status" value="1"/>
</dbReference>
<dbReference type="RefSeq" id="WP_237583921.1">
    <property type="nucleotide sequence ID" value="NZ_MAEI02000001.1"/>
</dbReference>
<feature type="compositionally biased region" description="Acidic residues" evidence="3">
    <location>
        <begin position="80"/>
        <end position="97"/>
    </location>
</feature>
<keyword evidence="7" id="KW-1185">Reference proteome</keyword>
<dbReference type="Gene3D" id="3.20.20.370">
    <property type="entry name" value="Glycoside hydrolase/deacetylase"/>
    <property type="match status" value="1"/>
</dbReference>
<name>A0ABV0EXY3_9ENTE</name>
<dbReference type="Pfam" id="PF01522">
    <property type="entry name" value="Polysacc_deac_1"/>
    <property type="match status" value="1"/>
</dbReference>
<comment type="caution">
    <text evidence="6">The sequence shown here is derived from an EMBL/GenBank/DDBJ whole genome shotgun (WGS) entry which is preliminary data.</text>
</comment>
<dbReference type="PROSITE" id="PS51677">
    <property type="entry name" value="NODB"/>
    <property type="match status" value="1"/>
</dbReference>
<reference evidence="6" key="1">
    <citation type="submission" date="2016-06" db="EMBL/GenBank/DDBJ databases">
        <authorList>
            <person name="Van Tyne D."/>
        </authorList>
    </citation>
    <scope>NUCLEOTIDE SEQUENCE</scope>
    <source>
        <strain evidence="6">JM9A</strain>
    </source>
</reference>
<gene>
    <name evidence="6" type="ORF">BAU18_000199</name>
</gene>
<dbReference type="Proteomes" id="UP001429357">
    <property type="component" value="Unassembled WGS sequence"/>
</dbReference>
<keyword evidence="4" id="KW-1133">Transmembrane helix</keyword>
<feature type="transmembrane region" description="Helical" evidence="4">
    <location>
        <begin position="152"/>
        <end position="172"/>
    </location>
</feature>
<dbReference type="CDD" id="cd10954">
    <property type="entry name" value="CE4_CtAXE_like"/>
    <property type="match status" value="1"/>
</dbReference>
<evidence type="ECO:0000259" key="5">
    <source>
        <dbReference type="PROSITE" id="PS51677"/>
    </source>
</evidence>
<organism evidence="6 7">
    <name type="scientific">Enterococcus diestrammenae</name>
    <dbReference type="NCBI Taxonomy" id="1155073"/>
    <lineage>
        <taxon>Bacteria</taxon>
        <taxon>Bacillati</taxon>
        <taxon>Bacillota</taxon>
        <taxon>Bacilli</taxon>
        <taxon>Lactobacillales</taxon>
        <taxon>Enterococcaceae</taxon>
        <taxon>Enterococcus</taxon>
    </lineage>
</organism>